<comment type="similarity">
    <text evidence="1">Belongs to the CapA family.</text>
</comment>
<dbReference type="EMBL" id="FOMX01000008">
    <property type="protein sequence ID" value="SFE06934.1"/>
    <property type="molecule type" value="Genomic_DNA"/>
</dbReference>
<dbReference type="InterPro" id="IPR019079">
    <property type="entry name" value="Capsule_synth_CapA"/>
</dbReference>
<keyword evidence="2" id="KW-0732">Signal</keyword>
<dbReference type="SUPFAM" id="SSF56300">
    <property type="entry name" value="Metallo-dependent phosphatases"/>
    <property type="match status" value="1"/>
</dbReference>
<feature type="signal peptide" evidence="2">
    <location>
        <begin position="1"/>
        <end position="28"/>
    </location>
</feature>
<dbReference type="InterPro" id="IPR008969">
    <property type="entry name" value="CarboxyPept-like_regulatory"/>
</dbReference>
<accession>A0A1I1XHQ5</accession>
<name>A0A1I1XHQ5_9BACT</name>
<dbReference type="Pfam" id="PF09587">
    <property type="entry name" value="PGA_cap"/>
    <property type="match status" value="1"/>
</dbReference>
<keyword evidence="5" id="KW-1185">Reference proteome</keyword>
<dbReference type="SMART" id="SM00854">
    <property type="entry name" value="PGA_cap"/>
    <property type="match status" value="1"/>
</dbReference>
<protein>
    <submittedName>
        <fullName evidence="4">Capsule synthesis protein PGA_cap</fullName>
    </submittedName>
</protein>
<dbReference type="SUPFAM" id="SSF49464">
    <property type="entry name" value="Carboxypeptidase regulatory domain-like"/>
    <property type="match status" value="1"/>
</dbReference>
<dbReference type="RefSeq" id="WP_096331271.1">
    <property type="nucleotide sequence ID" value="NZ_FOMX01000008.1"/>
</dbReference>
<dbReference type="AlphaFoldDB" id="A0A1I1XHQ5"/>
<dbReference type="InterPro" id="IPR029052">
    <property type="entry name" value="Metallo-depent_PP-like"/>
</dbReference>
<gene>
    <name evidence="4" type="ORF">SAMN02745121_02873</name>
</gene>
<proteinExistence type="inferred from homology"/>
<dbReference type="Gene3D" id="2.60.120.260">
    <property type="entry name" value="Galactose-binding domain-like"/>
    <property type="match status" value="1"/>
</dbReference>
<dbReference type="InterPro" id="IPR052169">
    <property type="entry name" value="CW_Biosynth-Accessory"/>
</dbReference>
<dbReference type="OrthoDB" id="9810718at2"/>
<evidence type="ECO:0000313" key="5">
    <source>
        <dbReference type="Proteomes" id="UP000199400"/>
    </source>
</evidence>
<feature type="domain" description="Capsule synthesis protein CapA" evidence="3">
    <location>
        <begin position="136"/>
        <end position="402"/>
    </location>
</feature>
<evidence type="ECO:0000259" key="3">
    <source>
        <dbReference type="SMART" id="SM00854"/>
    </source>
</evidence>
<reference evidence="5" key="1">
    <citation type="submission" date="2016-10" db="EMBL/GenBank/DDBJ databases">
        <authorList>
            <person name="Varghese N."/>
            <person name="Submissions S."/>
        </authorList>
    </citation>
    <scope>NUCLEOTIDE SEQUENCE [LARGE SCALE GENOMIC DNA]</scope>
    <source>
        <strain evidence="5">ATCC 25963</strain>
    </source>
</reference>
<evidence type="ECO:0000256" key="2">
    <source>
        <dbReference type="SAM" id="SignalP"/>
    </source>
</evidence>
<dbReference type="PANTHER" id="PTHR33393">
    <property type="entry name" value="POLYGLUTAMINE SYNTHESIS ACCESSORY PROTEIN RV0574C-RELATED"/>
    <property type="match status" value="1"/>
</dbReference>
<evidence type="ECO:0000313" key="4">
    <source>
        <dbReference type="EMBL" id="SFE06934.1"/>
    </source>
</evidence>
<organism evidence="4 5">
    <name type="scientific">Nannocystis exedens</name>
    <dbReference type="NCBI Taxonomy" id="54"/>
    <lineage>
        <taxon>Bacteria</taxon>
        <taxon>Pseudomonadati</taxon>
        <taxon>Myxococcota</taxon>
        <taxon>Polyangia</taxon>
        <taxon>Nannocystales</taxon>
        <taxon>Nannocystaceae</taxon>
        <taxon>Nannocystis</taxon>
    </lineage>
</organism>
<dbReference type="Proteomes" id="UP000199400">
    <property type="component" value="Unassembled WGS sequence"/>
</dbReference>
<feature type="chain" id="PRO_5011498341" evidence="2">
    <location>
        <begin position="29"/>
        <end position="741"/>
    </location>
</feature>
<dbReference type="CDD" id="cd07381">
    <property type="entry name" value="MPP_CapA"/>
    <property type="match status" value="1"/>
</dbReference>
<sequence>MDHSLLARRLGPLLFAGATALATVSVRAAPEPVLSAAADGALRLRGRIVDRDGRPLVGVTVEAVDFAATRRPPRVVSGPDGRFLLPGLPRRSLLLRLTHGSHYRESIPIDLQRPARLATLDVGELEMTARRPWRVRLMFVGDTMFGRRFVDGDEDGVEGEPGDLIRPGSRAADAERVLRFVRDVLASADYTVANLECVVTDRPDTPHPYKPYVLHSHPDAVQGLVNVGVDAVSSGNNHVFDFLAPGVADTLGFLAAAGLDRTGAGMSEREARRTAIVRRLHDVDVALLGLSQMRFDGLDLADYHLVAEDPAKSGALYASPENLGEFLADAGEAFAVPMLHGGAEYGRYPTADMRALFVDAIAGGAGLVVAHHPHVLQGVGVAEGPDARRFVLMSLGNFLFDQTTHDTVESVIAVVDVDARGGGHEVERVELIPVRLDGYVPRLLAGEALARVGRLVAHLSTNLPGGVRRGERDGLRGAVVFPSRHRVLAFADPRRYAFADTREPVRLAVLGRDSGAVTFARRGPADSLARVDTDVPADIVLGRDLLDHGDFEDLDVDGEVGDAFGWEQRAAAFVQGRTVRHGVRAAALRRAADDDETTSLVTRRRVPIDGDKPITIRGYLRGEAAGEVVVRVRFFVDAALLGEQVVFTQKAGSYDWARFAATVTPPAGARGMHLSFRQDRPPRGAGVAFLDDVSAIQWERTVASGEAIPTPNKWDFVRFRDVAPNITRMDAVFTHRRYVAR</sequence>
<evidence type="ECO:0000256" key="1">
    <source>
        <dbReference type="ARBA" id="ARBA00005662"/>
    </source>
</evidence>
<dbReference type="STRING" id="54.SAMN02745121_02873"/>
<dbReference type="PANTHER" id="PTHR33393:SF11">
    <property type="entry name" value="POLYGLUTAMINE SYNTHESIS ACCESSORY PROTEIN RV0574C-RELATED"/>
    <property type="match status" value="1"/>
</dbReference>